<feature type="region of interest" description="Disordered" evidence="1">
    <location>
        <begin position="57"/>
        <end position="80"/>
    </location>
</feature>
<accession>A0AA88N1N7</accession>
<comment type="caution">
    <text evidence="2">The sequence shown here is derived from an EMBL/GenBank/DDBJ whole genome shotgun (WGS) entry which is preliminary data.</text>
</comment>
<sequence length="113" mass="12166">MLRGLGEGGWGWGGVNEADCACVSEAVVLAEEESKAVSLRIQPARLALSRLPGSLKLFDDRTGQHHRSSPPPPHSSTSRSTLSYSIPLLLHAIAEAPLRFLKKLHAAARHPNL</sequence>
<keyword evidence="3" id="KW-1185">Reference proteome</keyword>
<gene>
    <name evidence="2" type="ORF">Q5P01_010517</name>
</gene>
<dbReference type="Proteomes" id="UP001187415">
    <property type="component" value="Unassembled WGS sequence"/>
</dbReference>
<reference evidence="2" key="1">
    <citation type="submission" date="2023-07" db="EMBL/GenBank/DDBJ databases">
        <title>Chromosome-level Genome Assembly of Striped Snakehead (Channa striata).</title>
        <authorList>
            <person name="Liu H."/>
        </authorList>
    </citation>
    <scope>NUCLEOTIDE SEQUENCE</scope>
    <source>
        <strain evidence="2">Gz</strain>
        <tissue evidence="2">Muscle</tissue>
    </source>
</reference>
<organism evidence="2 3">
    <name type="scientific">Channa striata</name>
    <name type="common">Snakehead murrel</name>
    <name type="synonym">Ophicephalus striatus</name>
    <dbReference type="NCBI Taxonomy" id="64152"/>
    <lineage>
        <taxon>Eukaryota</taxon>
        <taxon>Metazoa</taxon>
        <taxon>Chordata</taxon>
        <taxon>Craniata</taxon>
        <taxon>Vertebrata</taxon>
        <taxon>Euteleostomi</taxon>
        <taxon>Actinopterygii</taxon>
        <taxon>Neopterygii</taxon>
        <taxon>Teleostei</taxon>
        <taxon>Neoteleostei</taxon>
        <taxon>Acanthomorphata</taxon>
        <taxon>Anabantaria</taxon>
        <taxon>Anabantiformes</taxon>
        <taxon>Channoidei</taxon>
        <taxon>Channidae</taxon>
        <taxon>Channa</taxon>
    </lineage>
</organism>
<evidence type="ECO:0000313" key="2">
    <source>
        <dbReference type="EMBL" id="KAK2847518.1"/>
    </source>
</evidence>
<proteinExistence type="predicted"/>
<evidence type="ECO:0000256" key="1">
    <source>
        <dbReference type="SAM" id="MobiDB-lite"/>
    </source>
</evidence>
<evidence type="ECO:0000313" key="3">
    <source>
        <dbReference type="Proteomes" id="UP001187415"/>
    </source>
</evidence>
<dbReference type="AlphaFoldDB" id="A0AA88N1N7"/>
<name>A0AA88N1N7_CHASR</name>
<dbReference type="EMBL" id="JAUPFM010000007">
    <property type="protein sequence ID" value="KAK2847518.1"/>
    <property type="molecule type" value="Genomic_DNA"/>
</dbReference>
<protein>
    <submittedName>
        <fullName evidence="2">Uncharacterized protein</fullName>
    </submittedName>
</protein>